<dbReference type="EMBL" id="KZ454994">
    <property type="protein sequence ID" value="PKI82710.1"/>
    <property type="molecule type" value="Genomic_DNA"/>
</dbReference>
<accession>A0A2N1J832</accession>
<reference evidence="3 4" key="1">
    <citation type="submission" date="2017-10" db="EMBL/GenBank/DDBJ databases">
        <title>A novel species of cold-tolerant Malassezia isolated from bats.</title>
        <authorList>
            <person name="Lorch J.M."/>
            <person name="Palmer J.M."/>
            <person name="Vanderwolf K.J."/>
            <person name="Schmidt K.Z."/>
            <person name="Verant M.L."/>
            <person name="Weller T.J."/>
            <person name="Blehert D.S."/>
        </authorList>
    </citation>
    <scope>NUCLEOTIDE SEQUENCE [LARGE SCALE GENOMIC DNA]</scope>
    <source>
        <strain evidence="3 4">NWHC:44797-103</strain>
    </source>
</reference>
<proteinExistence type="predicted"/>
<dbReference type="InterPro" id="IPR011990">
    <property type="entry name" value="TPR-like_helical_dom_sf"/>
</dbReference>
<protein>
    <submittedName>
        <fullName evidence="3">Uncharacterized protein</fullName>
    </submittedName>
</protein>
<dbReference type="InterPro" id="IPR018834">
    <property type="entry name" value="DNA/RNA-bd_Est1-type"/>
</dbReference>
<dbReference type="Proteomes" id="UP000232875">
    <property type="component" value="Unassembled WGS sequence"/>
</dbReference>
<feature type="domain" description="Telomerase activating protein Est1-like N-terminal" evidence="2">
    <location>
        <begin position="72"/>
        <end position="219"/>
    </location>
</feature>
<evidence type="ECO:0000313" key="4">
    <source>
        <dbReference type="Proteomes" id="UP000232875"/>
    </source>
</evidence>
<sequence>MDARTERAAALREKTQAQHAAFRRAIKKSSDDKGNFYCGPLAKQVRIARANVRAAYMTLLFACPYDAEAKHIDKRLWTDTTYKIIVALRASFLRSDKRTDSTNTAISATSGKKNERSQGEYRRFLREERTFWESFAVKIVHIFSLDEAYGALQKLGLLGTDAAREAQLAEACDAGVDAMYEPIARKRDAENWEHRQHLFTVLQRVLTYCGDLYRYTEMVSHTGKRGYHQKTKPIMHDAIRFYHEAHLLLPDHGHPSNQLAIVATSLGDAFGAVYQSYCATCVPHPSSNAQHNLSLTLTAYAASWEHCPMRHEVQDAWRQASLVHTAAERLCMPVLGEKLERPAAWFESLLHFHALTARHTHLDEAAVLGEVLLRNVLSLRGKNSLRAVDYLRVFVAAVAALVRIRSTGTLTAQADGMAQHGSELVLVSHILGLLTALLAVAREEIGESKPGCKPGTGPTLQRTLPTLRLGAKWVYKHADYLQALAHRAATMANATGVEHNVLRMACIAELYQSKTITFYASYADYLNQLKRTFVGLPVLPHEKQAGKALVAEDAELMALLPFAGVLFHPAPHSLALATEPPLFHKHCCDMARIADALQDALSLASVPSSGVTFDTEQQLFVSVAQSVQLEVHEDPVSLALRVMDRERDAYDSSDLLRTLPRAEHVPPTASPWHGVLESAPESLCSTPLAKSSIWATHTTSPFGWNAL</sequence>
<evidence type="ECO:0000313" key="3">
    <source>
        <dbReference type="EMBL" id="PKI82710.1"/>
    </source>
</evidence>
<dbReference type="SUPFAM" id="SSF48452">
    <property type="entry name" value="TPR-like"/>
    <property type="match status" value="1"/>
</dbReference>
<dbReference type="AlphaFoldDB" id="A0A2N1J832"/>
<feature type="domain" description="DNA/RNA-binding" evidence="1">
    <location>
        <begin position="238"/>
        <end position="493"/>
    </location>
</feature>
<dbReference type="InterPro" id="IPR019458">
    <property type="entry name" value="Est1-like_N"/>
</dbReference>
<dbReference type="Pfam" id="PF10374">
    <property type="entry name" value="EST1"/>
    <property type="match status" value="1"/>
</dbReference>
<organism evidence="3 4">
    <name type="scientific">Malassezia vespertilionis</name>
    <dbReference type="NCBI Taxonomy" id="2020962"/>
    <lineage>
        <taxon>Eukaryota</taxon>
        <taxon>Fungi</taxon>
        <taxon>Dikarya</taxon>
        <taxon>Basidiomycota</taxon>
        <taxon>Ustilaginomycotina</taxon>
        <taxon>Malasseziomycetes</taxon>
        <taxon>Malasseziales</taxon>
        <taxon>Malasseziaceae</taxon>
        <taxon>Malassezia</taxon>
    </lineage>
</organism>
<keyword evidence="4" id="KW-1185">Reference proteome</keyword>
<name>A0A2N1J832_9BASI</name>
<dbReference type="PANTHER" id="PTHR15696">
    <property type="entry name" value="SMG-7 SUPPRESSOR WITH MORPHOLOGICAL EFFECT ON GENITALIA PROTEIN 7"/>
    <property type="match status" value="1"/>
</dbReference>
<dbReference type="PANTHER" id="PTHR15696:SF36">
    <property type="entry name" value="NONSENSE-MEDIATED MRNA DECAY FACTOR"/>
    <property type="match status" value="1"/>
</dbReference>
<evidence type="ECO:0000259" key="2">
    <source>
        <dbReference type="Pfam" id="PF10374"/>
    </source>
</evidence>
<dbReference type="Pfam" id="PF10373">
    <property type="entry name" value="EST1_DNA_bind"/>
    <property type="match status" value="1"/>
</dbReference>
<dbReference type="OrthoDB" id="69928at2759"/>
<evidence type="ECO:0000259" key="1">
    <source>
        <dbReference type="Pfam" id="PF10373"/>
    </source>
</evidence>
<gene>
    <name evidence="3" type="ORF">MVES_003546</name>
</gene>
<dbReference type="InterPro" id="IPR045153">
    <property type="entry name" value="Est1/Ebs1-like"/>
</dbReference>
<dbReference type="STRING" id="2020962.A0A2N1J832"/>
<dbReference type="Gene3D" id="1.25.40.10">
    <property type="entry name" value="Tetratricopeptide repeat domain"/>
    <property type="match status" value="1"/>
</dbReference>